<keyword evidence="1" id="KW-0479">Metal-binding</keyword>
<dbReference type="OrthoDB" id="20839at2759"/>
<evidence type="ECO:0000256" key="2">
    <source>
        <dbReference type="ARBA" id="ARBA00022771"/>
    </source>
</evidence>
<evidence type="ECO:0000313" key="5">
    <source>
        <dbReference type="EMBL" id="CDW91305.1"/>
    </source>
</evidence>
<keyword evidence="3" id="KW-0862">Zinc</keyword>
<evidence type="ECO:0000259" key="4">
    <source>
        <dbReference type="SMART" id="SM00249"/>
    </source>
</evidence>
<dbReference type="InterPro" id="IPR019787">
    <property type="entry name" value="Znf_PHD-finger"/>
</dbReference>
<dbReference type="InParanoid" id="A0A078B9W2"/>
<proteinExistence type="predicted"/>
<name>A0A078B9W2_STYLE</name>
<dbReference type="AlphaFoldDB" id="A0A078B9W2"/>
<evidence type="ECO:0000256" key="3">
    <source>
        <dbReference type="ARBA" id="ARBA00022833"/>
    </source>
</evidence>
<protein>
    <submittedName>
        <fullName evidence="5">Phd zinc finger-containing protein</fullName>
    </submittedName>
</protein>
<dbReference type="Proteomes" id="UP000039865">
    <property type="component" value="Unassembled WGS sequence"/>
</dbReference>
<keyword evidence="2" id="KW-0863">Zinc-finger</keyword>
<dbReference type="Gene3D" id="3.30.40.10">
    <property type="entry name" value="Zinc/RING finger domain, C3HC4 (zinc finger)"/>
    <property type="match status" value="1"/>
</dbReference>
<dbReference type="InterPro" id="IPR013083">
    <property type="entry name" value="Znf_RING/FYVE/PHD"/>
</dbReference>
<accession>A0A078B9W2</accession>
<dbReference type="SMART" id="SM00249">
    <property type="entry name" value="PHD"/>
    <property type="match status" value="1"/>
</dbReference>
<organism evidence="5 6">
    <name type="scientific">Stylonychia lemnae</name>
    <name type="common">Ciliate</name>
    <dbReference type="NCBI Taxonomy" id="5949"/>
    <lineage>
        <taxon>Eukaryota</taxon>
        <taxon>Sar</taxon>
        <taxon>Alveolata</taxon>
        <taxon>Ciliophora</taxon>
        <taxon>Intramacronucleata</taxon>
        <taxon>Spirotrichea</taxon>
        <taxon>Stichotrichia</taxon>
        <taxon>Sporadotrichida</taxon>
        <taxon>Oxytrichidae</taxon>
        <taxon>Stylonychinae</taxon>
        <taxon>Stylonychia</taxon>
    </lineage>
</organism>
<evidence type="ECO:0000313" key="6">
    <source>
        <dbReference type="Proteomes" id="UP000039865"/>
    </source>
</evidence>
<evidence type="ECO:0000256" key="1">
    <source>
        <dbReference type="ARBA" id="ARBA00022723"/>
    </source>
</evidence>
<dbReference type="EMBL" id="CCKQ01019284">
    <property type="protein sequence ID" value="CDW91305.1"/>
    <property type="molecule type" value="Genomic_DNA"/>
</dbReference>
<reference evidence="5 6" key="1">
    <citation type="submission" date="2014-06" db="EMBL/GenBank/DDBJ databases">
        <authorList>
            <person name="Swart Estienne"/>
        </authorList>
    </citation>
    <scope>NUCLEOTIDE SEQUENCE [LARGE SCALE GENOMIC DNA]</scope>
    <source>
        <strain evidence="5 6">130c</strain>
    </source>
</reference>
<sequence length="645" mass="75607">MQYKHALENEILDDPRTANAFNEFAPITNVVLGTGSMIGYDELRQKYDKIINYKNNIALGMLQCDSCLSRVSYEDNKIVYCELCLSAVHIKCHGRKLLYAAKGGAPFDQFICERCKYLVDNDFNEYENIKCKFCDELTGILIYIDKNHKKNMMVGWLHLCCVFWHSSVKFADECAIQRGLITEYETMKEKQADEITGEPLVYCSKHTRLFRDLQDNPDMPSILTEMNSSFGEDDDDKNENQIISLQNPEEDTFEHFMQPDEYDQKMDLSYFEMKNDPNFIAQELNQYQTKLEIKEDYNPHQNTILAQLQYQSQNQMSQSGPKRRGRKKHLPLGMDANQMSNLSYSMSNYGGQQSSLSMKQDANEESSMNNIYGQQQYRKRGPKPKAFNHQIQLSDKLGAQRMDEVSYFEQIIEHQKQDHHDALEAYPDTTKYYYHREHRETKKRGRMSFKEKIQLMHDQQLDRSSCINVEFSQLSNENPSSTYIANNAAQTDLVEVKQYLQTRPELRQDFGLKLRMNAGEKIMYDVRPEMQSLFKLKSPSTRRDILTAFVNFCNDNDLVDLQCHHYNISRHPKLRAMLGVDVMESREIFKYLKGLVTPFSVEEREAERKRLVEMKFRNQLAIQNQNMSEDFSNNQGFIEEISFRN</sequence>
<dbReference type="InterPro" id="IPR001965">
    <property type="entry name" value="Znf_PHD"/>
</dbReference>
<dbReference type="Pfam" id="PF00628">
    <property type="entry name" value="PHD"/>
    <property type="match status" value="1"/>
</dbReference>
<dbReference type="GO" id="GO:0008270">
    <property type="term" value="F:zinc ion binding"/>
    <property type="evidence" value="ECO:0007669"/>
    <property type="project" value="UniProtKB-KW"/>
</dbReference>
<keyword evidence="6" id="KW-1185">Reference proteome</keyword>
<feature type="domain" description="Zinc finger PHD-type" evidence="4">
    <location>
        <begin position="63"/>
        <end position="116"/>
    </location>
</feature>
<gene>
    <name evidence="5" type="primary">Contig18890.g20039</name>
    <name evidence="5" type="ORF">STYLEM_20459</name>
</gene>
<dbReference type="InterPro" id="IPR011011">
    <property type="entry name" value="Znf_FYVE_PHD"/>
</dbReference>
<dbReference type="SUPFAM" id="SSF57903">
    <property type="entry name" value="FYVE/PHD zinc finger"/>
    <property type="match status" value="1"/>
</dbReference>